<dbReference type="GO" id="GO:0051301">
    <property type="term" value="P:cell division"/>
    <property type="evidence" value="ECO:0007669"/>
    <property type="project" value="UniProtKB-KW"/>
</dbReference>
<accession>A0A0C1JSY0</accession>
<feature type="short sequence motif" description="Meso-diaminopimelate recognition motif" evidence="7">
    <location>
        <begin position="414"/>
        <end position="417"/>
    </location>
</feature>
<keyword evidence="3 7" id="KW-0133">Cell shape</keyword>
<protein>
    <recommendedName>
        <fullName evidence="7">UDP-N-acetylmuramoyl-L-alanyl-D-glutamate--2,6-diaminopimelate ligase</fullName>
        <ecNumber evidence="7">6.3.2.13</ecNumber>
    </recommendedName>
    <alternativeName>
        <fullName evidence="7">Meso-A2pm-adding enzyme</fullName>
    </alternativeName>
    <alternativeName>
        <fullName evidence="7">Meso-diaminopimelate-adding enzyme</fullName>
    </alternativeName>
    <alternativeName>
        <fullName evidence="7">UDP-MurNAc-L-Ala-D-Glu:meso-diaminopimelate ligase</fullName>
    </alternativeName>
    <alternativeName>
        <fullName evidence="7">UDP-MurNAc-tripeptide synthetase</fullName>
    </alternativeName>
    <alternativeName>
        <fullName evidence="7">UDP-N-acetylmuramyl-tripeptide synthetase</fullName>
    </alternativeName>
</protein>
<dbReference type="InterPro" id="IPR035911">
    <property type="entry name" value="MurE/MurF_N"/>
</dbReference>
<keyword evidence="6 7" id="KW-0961">Cell wall biogenesis/degradation</keyword>
<dbReference type="InterPro" id="IPR000713">
    <property type="entry name" value="Mur_ligase_N"/>
</dbReference>
<organism evidence="12 13">
    <name type="scientific">Candidatus Protochlamydia amoebophila</name>
    <dbReference type="NCBI Taxonomy" id="362787"/>
    <lineage>
        <taxon>Bacteria</taxon>
        <taxon>Pseudomonadati</taxon>
        <taxon>Chlamydiota</taxon>
        <taxon>Chlamydiia</taxon>
        <taxon>Parachlamydiales</taxon>
        <taxon>Parachlamydiaceae</taxon>
        <taxon>Candidatus Protochlamydia</taxon>
    </lineage>
</organism>
<dbReference type="PATRIC" id="fig|362787.3.peg.344"/>
<dbReference type="GO" id="GO:0071555">
    <property type="term" value="P:cell wall organization"/>
    <property type="evidence" value="ECO:0007669"/>
    <property type="project" value="UniProtKB-KW"/>
</dbReference>
<keyword evidence="7" id="KW-0460">Magnesium</keyword>
<keyword evidence="7" id="KW-0067">ATP-binding</keyword>
<comment type="cofactor">
    <cofactor evidence="7">
        <name>Mg(2+)</name>
        <dbReference type="ChEBI" id="CHEBI:18420"/>
    </cofactor>
</comment>
<sequence length="496" mass="55520">MAFKMKLKELFRNIESCQFKGSQEVLLTGLTANSKSLRPGNLFIAKKGKMFDGNSYIKEAIQSGACAILTDLFDPCLKKVVQIIHPNPNEIESVLARDYYQNTSEELFMVGITGTNGKTTISFIIKYLLDLFYGPCGLIGTIEYIVGSHRYQATRTTPDVIENHKMLYEMSLSGTKSAVMEVTSHALIQKRVEYIDFDVAVFSNLTLDHLDYHLTMENYCAAKNCLFEGLGKQQTKKRNEKWAIVNIDDPWCEQIIKGCQAHRLTYGIDKPADLQASHIKLSSQGTTINLTYQGQTIECFWPLLGRFNIYNCLAAIGVLLTQNISLKEIVEKMACIPNVKGRLEKVLNNLELDIYVDFAHTDDALSNVLKTLSEIKKGRLLTIFGCGGDRDPSKRPKMAIASEQYSDLSIVTSDNPRSENPISICQEIVTGFVNPNSFIVEIDRRSAIQKAIEIASPGDMILIAGKGHETYQILSHQIIEFDDAKVAAEICLQQNK</sequence>
<feature type="domain" description="Mur ligase C-terminal" evidence="10">
    <location>
        <begin position="341"/>
        <end position="467"/>
    </location>
</feature>
<evidence type="ECO:0000256" key="6">
    <source>
        <dbReference type="ARBA" id="ARBA00023316"/>
    </source>
</evidence>
<keyword evidence="7" id="KW-0963">Cytoplasm</keyword>
<comment type="pathway">
    <text evidence="7 8">Cell wall biogenesis; peptidoglycan biosynthesis.</text>
</comment>
<proteinExistence type="inferred from homology"/>
<gene>
    <name evidence="7 12" type="primary">murE</name>
    <name evidence="12" type="ORF">DB44_BC00090</name>
</gene>
<dbReference type="GO" id="GO:0008360">
    <property type="term" value="P:regulation of cell shape"/>
    <property type="evidence" value="ECO:0007669"/>
    <property type="project" value="UniProtKB-KW"/>
</dbReference>
<dbReference type="SUPFAM" id="SSF63418">
    <property type="entry name" value="MurE/MurF N-terminal domain"/>
    <property type="match status" value="1"/>
</dbReference>
<evidence type="ECO:0000313" key="13">
    <source>
        <dbReference type="Proteomes" id="UP000031465"/>
    </source>
</evidence>
<evidence type="ECO:0000256" key="2">
    <source>
        <dbReference type="ARBA" id="ARBA00022618"/>
    </source>
</evidence>
<dbReference type="Gene3D" id="3.40.1390.10">
    <property type="entry name" value="MurE/MurF, N-terminal domain"/>
    <property type="match status" value="1"/>
</dbReference>
<dbReference type="PANTHER" id="PTHR23135">
    <property type="entry name" value="MUR LIGASE FAMILY MEMBER"/>
    <property type="match status" value="1"/>
</dbReference>
<comment type="caution">
    <text evidence="12">The sequence shown here is derived from an EMBL/GenBank/DDBJ whole genome shotgun (WGS) entry which is preliminary data.</text>
</comment>
<feature type="binding site" evidence="7">
    <location>
        <position position="183"/>
    </location>
    <ligand>
        <name>UDP-N-acetyl-alpha-D-muramoyl-L-alanyl-D-glutamate</name>
        <dbReference type="ChEBI" id="CHEBI:83900"/>
    </ligand>
</feature>
<dbReference type="Proteomes" id="UP000031465">
    <property type="component" value="Unassembled WGS sequence"/>
</dbReference>
<comment type="similarity">
    <text evidence="1 7">Belongs to the MurCDEF family. MurE subfamily.</text>
</comment>
<dbReference type="EC" id="6.3.2.13" evidence="7"/>
<feature type="binding site" evidence="7">
    <location>
        <position position="34"/>
    </location>
    <ligand>
        <name>UDP-N-acetyl-alpha-D-muramoyl-L-alanyl-D-glutamate</name>
        <dbReference type="ChEBI" id="CHEBI:83900"/>
    </ligand>
</feature>
<name>A0A0C1JSY0_9BACT</name>
<evidence type="ECO:0000259" key="11">
    <source>
        <dbReference type="Pfam" id="PF08245"/>
    </source>
</evidence>
<dbReference type="SUPFAM" id="SSF53623">
    <property type="entry name" value="MurD-like peptide ligases, catalytic domain"/>
    <property type="match status" value="1"/>
</dbReference>
<dbReference type="SUPFAM" id="SSF53244">
    <property type="entry name" value="MurD-like peptide ligases, peptide-binding domain"/>
    <property type="match status" value="1"/>
</dbReference>
<feature type="binding site" evidence="7">
    <location>
        <position position="191"/>
    </location>
    <ligand>
        <name>UDP-N-acetyl-alpha-D-muramoyl-L-alanyl-D-glutamate</name>
        <dbReference type="ChEBI" id="CHEBI:83900"/>
    </ligand>
</feature>
<comment type="PTM">
    <text evidence="7">Carboxylation is probably crucial for Mg(2+) binding and, consequently, for the gamma-phosphate positioning of ATP.</text>
</comment>
<comment type="function">
    <text evidence="7">Catalyzes the addition of meso-diaminopimelic acid to the nucleotide precursor UDP-N-acetylmuramoyl-L-alanyl-D-glutamate (UMAG) in the biosynthesis of bacterial cell-wall peptidoglycan.</text>
</comment>
<dbReference type="AlphaFoldDB" id="A0A0C1JSY0"/>
<dbReference type="InterPro" id="IPR005761">
    <property type="entry name" value="UDP-N-AcMur-Glu-dNH2Pim_ligase"/>
</dbReference>
<evidence type="ECO:0000256" key="3">
    <source>
        <dbReference type="ARBA" id="ARBA00022960"/>
    </source>
</evidence>
<feature type="domain" description="Mur ligase central" evidence="11">
    <location>
        <begin position="112"/>
        <end position="318"/>
    </location>
</feature>
<dbReference type="InterPro" id="IPR036615">
    <property type="entry name" value="Mur_ligase_C_dom_sf"/>
</dbReference>
<comment type="subcellular location">
    <subcellularLocation>
        <location evidence="7 8">Cytoplasm</location>
    </subcellularLocation>
</comment>
<feature type="modified residue" description="N6-carboxylysine" evidence="7">
    <location>
        <position position="223"/>
    </location>
</feature>
<dbReference type="UniPathway" id="UPA00219"/>
<dbReference type="Pfam" id="PF01225">
    <property type="entry name" value="Mur_ligase"/>
    <property type="match status" value="1"/>
</dbReference>
<dbReference type="Pfam" id="PF08245">
    <property type="entry name" value="Mur_ligase_M"/>
    <property type="match status" value="1"/>
</dbReference>
<keyword evidence="7" id="KW-0547">Nucleotide-binding</keyword>
<keyword evidence="4 7" id="KW-0573">Peptidoglycan synthesis</keyword>
<comment type="caution">
    <text evidence="7">Lacks conserved residue(s) required for the propagation of feature annotation.</text>
</comment>
<feature type="binding site" evidence="7">
    <location>
        <begin position="414"/>
        <end position="417"/>
    </location>
    <ligand>
        <name>meso-2,6-diaminopimelate</name>
        <dbReference type="ChEBI" id="CHEBI:57791"/>
    </ligand>
</feature>
<feature type="binding site" evidence="7">
    <location>
        <begin position="114"/>
        <end position="120"/>
    </location>
    <ligand>
        <name>ATP</name>
        <dbReference type="ChEBI" id="CHEBI:30616"/>
    </ligand>
</feature>
<feature type="binding site" evidence="7">
    <location>
        <position position="189"/>
    </location>
    <ligand>
        <name>UDP-N-acetyl-alpha-D-muramoyl-L-alanyl-D-glutamate</name>
        <dbReference type="ChEBI" id="CHEBI:83900"/>
    </ligand>
</feature>
<reference evidence="12 13" key="1">
    <citation type="journal article" date="2014" name="Mol. Biol. Evol.">
        <title>Massive expansion of Ubiquitination-related gene families within the Chlamydiae.</title>
        <authorList>
            <person name="Domman D."/>
            <person name="Collingro A."/>
            <person name="Lagkouvardos I."/>
            <person name="Gehre L."/>
            <person name="Weinmaier T."/>
            <person name="Rattei T."/>
            <person name="Subtil A."/>
            <person name="Horn M."/>
        </authorList>
    </citation>
    <scope>NUCLEOTIDE SEQUENCE [LARGE SCALE GENOMIC DNA]</scope>
    <source>
        <strain evidence="12 13">EI2</strain>
    </source>
</reference>
<dbReference type="Gene3D" id="3.90.190.20">
    <property type="entry name" value="Mur ligase, C-terminal domain"/>
    <property type="match status" value="1"/>
</dbReference>
<evidence type="ECO:0000256" key="5">
    <source>
        <dbReference type="ARBA" id="ARBA00023306"/>
    </source>
</evidence>
<dbReference type="HAMAP" id="MF_00208">
    <property type="entry name" value="MurE"/>
    <property type="match status" value="1"/>
</dbReference>
<feature type="binding site" evidence="7">
    <location>
        <position position="469"/>
    </location>
    <ligand>
        <name>meso-2,6-diaminopimelate</name>
        <dbReference type="ChEBI" id="CHEBI:57791"/>
    </ligand>
</feature>
<evidence type="ECO:0000313" key="12">
    <source>
        <dbReference type="EMBL" id="KIC73581.1"/>
    </source>
</evidence>
<dbReference type="Gene3D" id="3.40.1190.10">
    <property type="entry name" value="Mur-like, catalytic domain"/>
    <property type="match status" value="1"/>
</dbReference>
<dbReference type="NCBIfam" id="TIGR01085">
    <property type="entry name" value="murE"/>
    <property type="match status" value="1"/>
</dbReference>
<evidence type="ECO:0000256" key="8">
    <source>
        <dbReference type="RuleBase" id="RU004135"/>
    </source>
</evidence>
<dbReference type="EMBL" id="JSAN01000026">
    <property type="protein sequence ID" value="KIC73581.1"/>
    <property type="molecule type" value="Genomic_DNA"/>
</dbReference>
<evidence type="ECO:0000256" key="4">
    <source>
        <dbReference type="ARBA" id="ARBA00022984"/>
    </source>
</evidence>
<dbReference type="GO" id="GO:0000287">
    <property type="term" value="F:magnesium ion binding"/>
    <property type="evidence" value="ECO:0007669"/>
    <property type="project" value="UniProtKB-UniRule"/>
</dbReference>
<feature type="binding site" evidence="7">
    <location>
        <position position="390"/>
    </location>
    <ligand>
        <name>meso-2,6-diaminopimelate</name>
        <dbReference type="ChEBI" id="CHEBI:57791"/>
    </ligand>
</feature>
<dbReference type="GO" id="GO:0008765">
    <property type="term" value="F:UDP-N-acetylmuramoylalanyl-D-glutamate-2,6-diaminopimelate ligase activity"/>
    <property type="evidence" value="ECO:0007669"/>
    <property type="project" value="UniProtKB-UniRule"/>
</dbReference>
<dbReference type="NCBIfam" id="NF001126">
    <property type="entry name" value="PRK00139.1-4"/>
    <property type="match status" value="1"/>
</dbReference>
<keyword evidence="5 7" id="KW-0131">Cell cycle</keyword>
<feature type="binding site" evidence="7">
    <location>
        <position position="465"/>
    </location>
    <ligand>
        <name>meso-2,6-diaminopimelate</name>
        <dbReference type="ChEBI" id="CHEBI:57791"/>
    </ligand>
</feature>
<dbReference type="GO" id="GO:0009252">
    <property type="term" value="P:peptidoglycan biosynthetic process"/>
    <property type="evidence" value="ECO:0007669"/>
    <property type="project" value="UniProtKB-UniRule"/>
</dbReference>
<dbReference type="InterPro" id="IPR036565">
    <property type="entry name" value="Mur-like_cat_sf"/>
</dbReference>
<evidence type="ECO:0000259" key="10">
    <source>
        <dbReference type="Pfam" id="PF02875"/>
    </source>
</evidence>
<comment type="catalytic activity">
    <reaction evidence="7">
        <text>UDP-N-acetyl-alpha-D-muramoyl-L-alanyl-D-glutamate + meso-2,6-diaminopimelate + ATP = UDP-N-acetyl-alpha-D-muramoyl-L-alanyl-gamma-D-glutamyl-meso-2,6-diaminopimelate + ADP + phosphate + H(+)</text>
        <dbReference type="Rhea" id="RHEA:23676"/>
        <dbReference type="ChEBI" id="CHEBI:15378"/>
        <dbReference type="ChEBI" id="CHEBI:30616"/>
        <dbReference type="ChEBI" id="CHEBI:43474"/>
        <dbReference type="ChEBI" id="CHEBI:57791"/>
        <dbReference type="ChEBI" id="CHEBI:83900"/>
        <dbReference type="ChEBI" id="CHEBI:83905"/>
        <dbReference type="ChEBI" id="CHEBI:456216"/>
        <dbReference type="EC" id="6.3.2.13"/>
    </reaction>
</comment>
<dbReference type="GO" id="GO:0005737">
    <property type="term" value="C:cytoplasm"/>
    <property type="evidence" value="ECO:0007669"/>
    <property type="project" value="UniProtKB-SubCell"/>
</dbReference>
<evidence type="ECO:0000259" key="9">
    <source>
        <dbReference type="Pfam" id="PF01225"/>
    </source>
</evidence>
<feature type="domain" description="Mur ligase N-terminal catalytic" evidence="9">
    <location>
        <begin position="28"/>
        <end position="81"/>
    </location>
</feature>
<dbReference type="Pfam" id="PF02875">
    <property type="entry name" value="Mur_ligase_C"/>
    <property type="match status" value="1"/>
</dbReference>
<dbReference type="PANTHER" id="PTHR23135:SF4">
    <property type="entry name" value="UDP-N-ACETYLMURAMOYL-L-ALANYL-D-GLUTAMATE--2,6-DIAMINOPIMELATE LIGASE MURE HOMOLOG, CHLOROPLASTIC"/>
    <property type="match status" value="1"/>
</dbReference>
<dbReference type="InterPro" id="IPR013221">
    <property type="entry name" value="Mur_ligase_cen"/>
</dbReference>
<feature type="binding site" evidence="7">
    <location>
        <begin position="156"/>
        <end position="157"/>
    </location>
    <ligand>
        <name>UDP-N-acetyl-alpha-D-muramoyl-L-alanyl-D-glutamate</name>
        <dbReference type="ChEBI" id="CHEBI:83900"/>
    </ligand>
</feature>
<evidence type="ECO:0000256" key="1">
    <source>
        <dbReference type="ARBA" id="ARBA00005898"/>
    </source>
</evidence>
<dbReference type="InterPro" id="IPR004101">
    <property type="entry name" value="Mur_ligase_C"/>
</dbReference>
<dbReference type="GO" id="GO:0005524">
    <property type="term" value="F:ATP binding"/>
    <property type="evidence" value="ECO:0007669"/>
    <property type="project" value="UniProtKB-UniRule"/>
</dbReference>
<keyword evidence="2 7" id="KW-0132">Cell division</keyword>
<keyword evidence="7 12" id="KW-0436">Ligase</keyword>
<evidence type="ECO:0000256" key="7">
    <source>
        <dbReference type="HAMAP-Rule" id="MF_00208"/>
    </source>
</evidence>